<feature type="compositionally biased region" description="Low complexity" evidence="1">
    <location>
        <begin position="248"/>
        <end position="268"/>
    </location>
</feature>
<dbReference type="OrthoDB" id="10326734at2759"/>
<dbReference type="EMBL" id="FN649750">
    <property type="protein sequence ID" value="CBJ26550.1"/>
    <property type="molecule type" value="Genomic_DNA"/>
</dbReference>
<evidence type="ECO:0000313" key="2">
    <source>
        <dbReference type="EMBL" id="CBJ26550.1"/>
    </source>
</evidence>
<dbReference type="EMBL" id="FN648531">
    <property type="protein sequence ID" value="CBJ26550.1"/>
    <property type="molecule type" value="Genomic_DNA"/>
</dbReference>
<protein>
    <submittedName>
        <fullName evidence="2">Uncharacterized protein</fullName>
    </submittedName>
</protein>
<feature type="compositionally biased region" description="Basic and acidic residues" evidence="1">
    <location>
        <begin position="232"/>
        <end position="243"/>
    </location>
</feature>
<dbReference type="AlphaFoldDB" id="D7FYB1"/>
<name>D7FYB1_ECTSI</name>
<feature type="region of interest" description="Disordered" evidence="1">
    <location>
        <begin position="232"/>
        <end position="295"/>
    </location>
</feature>
<dbReference type="Proteomes" id="UP000002630">
    <property type="component" value="Linkage Group LG25"/>
</dbReference>
<sequence>MTILSLSRQAAEGAALEQLDAQIEEDSGLDEPALEHLRVKRRQKVKKIADANARLVVALSQHENMWERAMKSYKWVHHLPQISVKNRQYASVQEWIEAEIADQRRERKKLERAARLRLKRLQPRSLMHSHQDQSSLTTGGLAPVLVTSLSGNVGHSSRPKVTAPGLSGGSYGYGDERVSFGAPANLGHKRNLKGSQRTEAIAGVNGAELLSNFLRGGEMPSTALHFRAARETEKNHPRNPLHEHQHRPTPGYAGSASPSSPAFSRTSPGTERGPFRQATPTLDGPAGGHGGMGGYKAGFDVTNSVNNSGHTSRMAKEAENQRYKSLFTNAPAELPEVTVMPAGGGDNNNLQVGGTNARDLSISTSRADSREDMKVKAGGGSDGMAGPNQPTNYRRAQTAKVDYHNSVRRKSSNTSFTHQVGHPGGLDALAPSQSRVESLKGWGEGQPVVVAAAGRGDPSGTRELARPVSVVGGSAATTGPHEEPFRWIPGKAPPPTPRLVCQPLTPPRARRRHRPPDCCNQDGPQTPAGLAAVPVATEARLNTFSMITGVLLLASCPDN</sequence>
<feature type="region of interest" description="Disordered" evidence="1">
    <location>
        <begin position="337"/>
        <end position="356"/>
    </location>
</feature>
<feature type="compositionally biased region" description="Gly residues" evidence="1">
    <location>
        <begin position="285"/>
        <end position="295"/>
    </location>
</feature>
<feature type="region of interest" description="Disordered" evidence="1">
    <location>
        <begin position="364"/>
        <end position="390"/>
    </location>
</feature>
<proteinExistence type="predicted"/>
<gene>
    <name evidence="2" type="ORF">Esi_0034_0150</name>
</gene>
<dbReference type="InParanoid" id="D7FYB1"/>
<evidence type="ECO:0000313" key="3">
    <source>
        <dbReference type="Proteomes" id="UP000002630"/>
    </source>
</evidence>
<evidence type="ECO:0000256" key="1">
    <source>
        <dbReference type="SAM" id="MobiDB-lite"/>
    </source>
</evidence>
<organism evidence="2 3">
    <name type="scientific">Ectocarpus siliculosus</name>
    <name type="common">Brown alga</name>
    <name type="synonym">Conferva siliculosa</name>
    <dbReference type="NCBI Taxonomy" id="2880"/>
    <lineage>
        <taxon>Eukaryota</taxon>
        <taxon>Sar</taxon>
        <taxon>Stramenopiles</taxon>
        <taxon>Ochrophyta</taxon>
        <taxon>PX clade</taxon>
        <taxon>Phaeophyceae</taxon>
        <taxon>Ectocarpales</taxon>
        <taxon>Ectocarpaceae</taxon>
        <taxon>Ectocarpus</taxon>
    </lineage>
</organism>
<accession>D7FYB1</accession>
<keyword evidence="3" id="KW-1185">Reference proteome</keyword>
<reference evidence="2 3" key="1">
    <citation type="journal article" date="2010" name="Nature">
        <title>The Ectocarpus genome and the independent evolution of multicellularity in brown algae.</title>
        <authorList>
            <person name="Cock J.M."/>
            <person name="Sterck L."/>
            <person name="Rouze P."/>
            <person name="Scornet D."/>
            <person name="Allen A.E."/>
            <person name="Amoutzias G."/>
            <person name="Anthouard V."/>
            <person name="Artiguenave F."/>
            <person name="Aury J.M."/>
            <person name="Badger J.H."/>
            <person name="Beszteri B."/>
            <person name="Billiau K."/>
            <person name="Bonnet E."/>
            <person name="Bothwell J.H."/>
            <person name="Bowler C."/>
            <person name="Boyen C."/>
            <person name="Brownlee C."/>
            <person name="Carrano C.J."/>
            <person name="Charrier B."/>
            <person name="Cho G.Y."/>
            <person name="Coelho S.M."/>
            <person name="Collen J."/>
            <person name="Corre E."/>
            <person name="Da Silva C."/>
            <person name="Delage L."/>
            <person name="Delaroque N."/>
            <person name="Dittami S.M."/>
            <person name="Doulbeau S."/>
            <person name="Elias M."/>
            <person name="Farnham G."/>
            <person name="Gachon C.M."/>
            <person name="Gschloessl B."/>
            <person name="Heesch S."/>
            <person name="Jabbari K."/>
            <person name="Jubin C."/>
            <person name="Kawai H."/>
            <person name="Kimura K."/>
            <person name="Kloareg B."/>
            <person name="Kupper F.C."/>
            <person name="Lang D."/>
            <person name="Le Bail A."/>
            <person name="Leblanc C."/>
            <person name="Lerouge P."/>
            <person name="Lohr M."/>
            <person name="Lopez P.J."/>
            <person name="Martens C."/>
            <person name="Maumus F."/>
            <person name="Michel G."/>
            <person name="Miranda-Saavedra D."/>
            <person name="Morales J."/>
            <person name="Moreau H."/>
            <person name="Motomura T."/>
            <person name="Nagasato C."/>
            <person name="Napoli C.A."/>
            <person name="Nelson D.R."/>
            <person name="Nyvall-Collen P."/>
            <person name="Peters A.F."/>
            <person name="Pommier C."/>
            <person name="Potin P."/>
            <person name="Poulain J."/>
            <person name="Quesneville H."/>
            <person name="Read B."/>
            <person name="Rensing S.A."/>
            <person name="Ritter A."/>
            <person name="Rousvoal S."/>
            <person name="Samanta M."/>
            <person name="Samson G."/>
            <person name="Schroeder D.C."/>
            <person name="Segurens B."/>
            <person name="Strittmatter M."/>
            <person name="Tonon T."/>
            <person name="Tregear J.W."/>
            <person name="Valentin K."/>
            <person name="von Dassow P."/>
            <person name="Yamagishi T."/>
            <person name="Van de Peer Y."/>
            <person name="Wincker P."/>
        </authorList>
    </citation>
    <scope>NUCLEOTIDE SEQUENCE [LARGE SCALE GENOMIC DNA]</scope>
    <source>
        <strain evidence="3">Ec32 / CCAP1310/4</strain>
    </source>
</reference>
<feature type="region of interest" description="Disordered" evidence="1">
    <location>
        <begin position="476"/>
        <end position="527"/>
    </location>
</feature>